<feature type="transmembrane region" description="Helical" evidence="5">
    <location>
        <begin position="141"/>
        <end position="163"/>
    </location>
</feature>
<keyword evidence="5" id="KW-0472">Membrane</keyword>
<reference evidence="7 8" key="1">
    <citation type="submission" date="2020-05" db="EMBL/GenBank/DDBJ databases">
        <title>Vigna angularis (adzuki bean) Var. LongXiaoDou No. 4 denovo assembly.</title>
        <authorList>
            <person name="Xiang H."/>
        </authorList>
    </citation>
    <scope>NUCLEOTIDE SEQUENCE [LARGE SCALE GENOMIC DNA]</scope>
    <source>
        <tissue evidence="7">Leaf</tissue>
    </source>
</reference>
<feature type="transmembrane region" description="Helical" evidence="5">
    <location>
        <begin position="202"/>
        <end position="225"/>
    </location>
</feature>
<dbReference type="Proteomes" id="UP000743370">
    <property type="component" value="Unassembled WGS sequence"/>
</dbReference>
<evidence type="ECO:0000259" key="6">
    <source>
        <dbReference type="PROSITE" id="PS51999"/>
    </source>
</evidence>
<evidence type="ECO:0000256" key="2">
    <source>
        <dbReference type="ARBA" id="ARBA00022771"/>
    </source>
</evidence>
<evidence type="ECO:0000313" key="7">
    <source>
        <dbReference type="EMBL" id="KAG2399590.1"/>
    </source>
</evidence>
<dbReference type="AlphaFoldDB" id="A0A8T0KHZ1"/>
<evidence type="ECO:0000256" key="5">
    <source>
        <dbReference type="SAM" id="Phobius"/>
    </source>
</evidence>
<keyword evidence="1" id="KW-0479">Metal-binding</keyword>
<evidence type="ECO:0000256" key="1">
    <source>
        <dbReference type="ARBA" id="ARBA00022723"/>
    </source>
</evidence>
<sequence>MEEITVNGKSSGLLWIKEETPTRTLVCFRKEDMKRFEETEDCFILDFDPYDSFDFSVLSLDDKNNHQGDASKDVYIVGENSKVNIYKNLPHILRFYFSMYYSMLNPPTIDVAALLERYAVVGGITLIQDICVLNFRLPQHLTIAIVNCVTVVYVAYVLLVSIGPDQRLHTVMKSIIGIFLQICLKFYDGVCMGNGVLYQLQILLFCVSRITLWIIPICNCGEMIVVKMARTSKNAGRYFWGCRNYKSEAGNAMCCNYFKWCNEENLDEMDVIIGRQRRKIYDLENTVKALKKRIQILVVVAGVVSVVNIVMSMELNYCNVKVTALKIFNFSTISSLPESNTTDPELLFKLSLRVAIDELSKLSNFPSKLRANAEHDARLQKAINVCSSVIGDALDRLNDSISALGTVTRRIVSSTSVNDVET</sequence>
<protein>
    <submittedName>
        <fullName evidence="7">Pectinesterase 3</fullName>
    </submittedName>
</protein>
<dbReference type="PANTHER" id="PTHR33248">
    <property type="entry name" value="ZINC ION-BINDING PROTEIN"/>
    <property type="match status" value="1"/>
</dbReference>
<dbReference type="GO" id="GO:0008270">
    <property type="term" value="F:zinc ion binding"/>
    <property type="evidence" value="ECO:0007669"/>
    <property type="project" value="UniProtKB-KW"/>
</dbReference>
<dbReference type="EMBL" id="JABFOF010000004">
    <property type="protein sequence ID" value="KAG2399590.1"/>
    <property type="molecule type" value="Genomic_DNA"/>
</dbReference>
<accession>A0A8T0KHZ1</accession>
<keyword evidence="5" id="KW-1133">Transmembrane helix</keyword>
<proteinExistence type="predicted"/>
<dbReference type="GO" id="GO:0004857">
    <property type="term" value="F:enzyme inhibitor activity"/>
    <property type="evidence" value="ECO:0007669"/>
    <property type="project" value="InterPro"/>
</dbReference>
<name>A0A8T0KHZ1_PHAAN</name>
<evidence type="ECO:0000256" key="4">
    <source>
        <dbReference type="PROSITE-ProRule" id="PRU01343"/>
    </source>
</evidence>
<dbReference type="InterPro" id="IPR006501">
    <property type="entry name" value="Pectinesterase_inhib_dom"/>
</dbReference>
<dbReference type="PROSITE" id="PS51999">
    <property type="entry name" value="ZF_GRF"/>
    <property type="match status" value="1"/>
</dbReference>
<keyword evidence="3" id="KW-0862">Zinc</keyword>
<dbReference type="InterPro" id="IPR010666">
    <property type="entry name" value="Znf_GRF"/>
</dbReference>
<organism evidence="7 8">
    <name type="scientific">Phaseolus angularis</name>
    <name type="common">Azuki bean</name>
    <name type="synonym">Vigna angularis</name>
    <dbReference type="NCBI Taxonomy" id="3914"/>
    <lineage>
        <taxon>Eukaryota</taxon>
        <taxon>Viridiplantae</taxon>
        <taxon>Streptophyta</taxon>
        <taxon>Embryophyta</taxon>
        <taxon>Tracheophyta</taxon>
        <taxon>Spermatophyta</taxon>
        <taxon>Magnoliopsida</taxon>
        <taxon>eudicotyledons</taxon>
        <taxon>Gunneridae</taxon>
        <taxon>Pentapetalae</taxon>
        <taxon>rosids</taxon>
        <taxon>fabids</taxon>
        <taxon>Fabales</taxon>
        <taxon>Fabaceae</taxon>
        <taxon>Papilionoideae</taxon>
        <taxon>50 kb inversion clade</taxon>
        <taxon>NPAAA clade</taxon>
        <taxon>indigoferoid/millettioid clade</taxon>
        <taxon>Phaseoleae</taxon>
        <taxon>Vigna</taxon>
    </lineage>
</organism>
<dbReference type="InterPro" id="IPR035513">
    <property type="entry name" value="Invertase/methylesterase_inhib"/>
</dbReference>
<feature type="transmembrane region" description="Helical" evidence="5">
    <location>
        <begin position="294"/>
        <end position="313"/>
    </location>
</feature>
<feature type="domain" description="GRF-type" evidence="6">
    <location>
        <begin position="218"/>
        <end position="264"/>
    </location>
</feature>
<dbReference type="Gene3D" id="1.20.140.40">
    <property type="entry name" value="Invertase/pectin methylesterase inhibitor family protein"/>
    <property type="match status" value="1"/>
</dbReference>
<dbReference type="CDD" id="cd15798">
    <property type="entry name" value="PMEI-like_3"/>
    <property type="match status" value="1"/>
</dbReference>
<evidence type="ECO:0000256" key="3">
    <source>
        <dbReference type="ARBA" id="ARBA00022833"/>
    </source>
</evidence>
<dbReference type="Pfam" id="PF06839">
    <property type="entry name" value="Zn_ribbon_GRF"/>
    <property type="match status" value="1"/>
</dbReference>
<evidence type="ECO:0000313" key="8">
    <source>
        <dbReference type="Proteomes" id="UP000743370"/>
    </source>
</evidence>
<comment type="caution">
    <text evidence="7">The sequence shown here is derived from an EMBL/GenBank/DDBJ whole genome shotgun (WGS) entry which is preliminary data.</text>
</comment>
<keyword evidence="5" id="KW-0812">Transmembrane</keyword>
<dbReference type="Pfam" id="PF04043">
    <property type="entry name" value="PMEI"/>
    <property type="match status" value="1"/>
</dbReference>
<gene>
    <name evidence="7" type="ORF">HKW66_Vig0105570</name>
</gene>
<keyword evidence="2 4" id="KW-0863">Zinc-finger</keyword>
<dbReference type="SUPFAM" id="SSF101148">
    <property type="entry name" value="Plant invertase/pectin methylesterase inhibitor"/>
    <property type="match status" value="1"/>
</dbReference>